<dbReference type="InterPro" id="IPR005846">
    <property type="entry name" value="A-D-PHexomutase_a/b/a-III"/>
</dbReference>
<dbReference type="GO" id="GO:0008973">
    <property type="term" value="F:phosphopentomutase activity"/>
    <property type="evidence" value="ECO:0007669"/>
    <property type="project" value="TreeGrafter"/>
</dbReference>
<dbReference type="InterPro" id="IPR016066">
    <property type="entry name" value="A-D-PHexomutase_CS"/>
</dbReference>
<comment type="similarity">
    <text evidence="4 12">Belongs to the phosphohexose mutase family.</text>
</comment>
<dbReference type="Pfam" id="PF02879">
    <property type="entry name" value="PGM_PMM_II"/>
    <property type="match status" value="1"/>
</dbReference>
<dbReference type="PANTHER" id="PTHR45745">
    <property type="entry name" value="PHOSPHOMANNOMUTASE 45A"/>
    <property type="match status" value="1"/>
</dbReference>
<dbReference type="Pfam" id="PF02878">
    <property type="entry name" value="PGM_PMM_I"/>
    <property type="match status" value="1"/>
</dbReference>
<dbReference type="SUPFAM" id="SSF53738">
    <property type="entry name" value="Phosphoglucomutase, first 3 domains"/>
    <property type="match status" value="3"/>
</dbReference>
<dbReference type="PRINTS" id="PR00509">
    <property type="entry name" value="PGMPMM"/>
</dbReference>
<dbReference type="InterPro" id="IPR005841">
    <property type="entry name" value="Alpha-D-phosphohexomutase_SF"/>
</dbReference>
<evidence type="ECO:0000256" key="11">
    <source>
        <dbReference type="ARBA" id="ARBA00041467"/>
    </source>
</evidence>
<evidence type="ECO:0000256" key="7">
    <source>
        <dbReference type="ARBA" id="ARBA00022842"/>
    </source>
</evidence>
<evidence type="ECO:0000256" key="3">
    <source>
        <dbReference type="ARBA" id="ARBA00005189"/>
    </source>
</evidence>
<evidence type="ECO:0000259" key="15">
    <source>
        <dbReference type="Pfam" id="PF02880"/>
    </source>
</evidence>
<evidence type="ECO:0000313" key="17">
    <source>
        <dbReference type="Proteomes" id="UP000665020"/>
    </source>
</evidence>
<proteinExistence type="inferred from homology"/>
<dbReference type="PANTHER" id="PTHR45745:SF1">
    <property type="entry name" value="PHOSPHOGLUCOMUTASE 2B-RELATED"/>
    <property type="match status" value="1"/>
</dbReference>
<organism evidence="16 17">
    <name type="scientific">Iocasia fonsfrigidae</name>
    <dbReference type="NCBI Taxonomy" id="2682810"/>
    <lineage>
        <taxon>Bacteria</taxon>
        <taxon>Bacillati</taxon>
        <taxon>Bacillota</taxon>
        <taxon>Clostridia</taxon>
        <taxon>Halanaerobiales</taxon>
        <taxon>Halanaerobiaceae</taxon>
        <taxon>Iocasia</taxon>
    </lineage>
</organism>
<dbReference type="KEGG" id="ifn:GM661_02420"/>
<keyword evidence="7 12" id="KW-0460">Magnesium</keyword>
<dbReference type="InterPro" id="IPR016055">
    <property type="entry name" value="A-D-PHexomutase_a/b/a-I/II/III"/>
</dbReference>
<evidence type="ECO:0000259" key="13">
    <source>
        <dbReference type="Pfam" id="PF02878"/>
    </source>
</evidence>
<name>A0A8A7KPB8_9FIRM</name>
<dbReference type="SUPFAM" id="SSF55957">
    <property type="entry name" value="Phosphoglucomutase, C-terminal domain"/>
    <property type="match status" value="1"/>
</dbReference>
<gene>
    <name evidence="16" type="ORF">GM661_02420</name>
</gene>
<dbReference type="AlphaFoldDB" id="A0A8A7KPB8"/>
<dbReference type="GO" id="GO:0000287">
    <property type="term" value="F:magnesium ion binding"/>
    <property type="evidence" value="ECO:0007669"/>
    <property type="project" value="InterPro"/>
</dbReference>
<evidence type="ECO:0000259" key="14">
    <source>
        <dbReference type="Pfam" id="PF02879"/>
    </source>
</evidence>
<evidence type="ECO:0000256" key="4">
    <source>
        <dbReference type="ARBA" id="ARBA00010231"/>
    </source>
</evidence>
<evidence type="ECO:0000256" key="2">
    <source>
        <dbReference type="ARBA" id="ARBA00005164"/>
    </source>
</evidence>
<dbReference type="Gene3D" id="3.40.120.10">
    <property type="entry name" value="Alpha-D-Glucose-1,6-Bisphosphate, subunit A, domain 3"/>
    <property type="match status" value="3"/>
</dbReference>
<feature type="domain" description="Alpha-D-phosphohexomutase alpha/beta/alpha" evidence="13">
    <location>
        <begin position="40"/>
        <end position="180"/>
    </location>
</feature>
<evidence type="ECO:0000256" key="9">
    <source>
        <dbReference type="ARBA" id="ARBA00039995"/>
    </source>
</evidence>
<dbReference type="GO" id="GO:0006166">
    <property type="term" value="P:purine ribonucleoside salvage"/>
    <property type="evidence" value="ECO:0007669"/>
    <property type="project" value="TreeGrafter"/>
</dbReference>
<reference evidence="16" key="1">
    <citation type="submission" date="2019-12" db="EMBL/GenBank/DDBJ databases">
        <authorList>
            <person name="zhang j."/>
            <person name="sun C.M."/>
        </authorList>
    </citation>
    <scope>NUCLEOTIDE SEQUENCE</scope>
    <source>
        <strain evidence="16">NS-1</strain>
    </source>
</reference>
<dbReference type="Gene3D" id="3.30.310.50">
    <property type="entry name" value="Alpha-D-phosphohexomutase, C-terminal domain"/>
    <property type="match status" value="1"/>
</dbReference>
<comment type="pathway">
    <text evidence="2">Glycolipid metabolism; diglucosyl-diacylglycerol biosynthesis.</text>
</comment>
<sequence length="579" mass="64945">MSKYREWLLSDYFDEETKAELKAIEGDEKEIEERFYKDLNFGTGGLRGIVGAGTNRMNKYTVQKATQGMANYIINYCDDGRERGVVIAYDSRHMSAEFALESALVLNGNGIKVYLFDELRPTPELSFAVRELKAVGGIVVTASHNPPEYNGYKVYWEDGGQVVPEQAREIIAEIAEIDDYDFVKKMANKETAVAEGLLEIIGNEIDDRYITEMIKVIPEQKLAVEKGDSISIVFTPLHGTANKPVRQVLKELGFTKVAVVEEQAEPDGDFPTVESPNPENFSAFKLALEKAKSFEPDLILGTDPDGDRMGIVVRDGEGNYLGLTGNQVGVLLTDFILNRMKEEGKLPDNGVVIKTIVTTEMLNRVAADYGVEVMNVLTGFKFIGEKIKEFEEKGDRTFIFGFEESYGYLAGTYARDKDAVVAVALAAVMTLYYQEQGMSVYDKLNELMDKYGYYQEDLAAIRLEGKEGEEKIAGTLAELREEKPEQICAIPVVSCSDYLAGKTYYYNNNREEEIKLPESNVLQYKLADDTLLTIRPSGTEPKLKLYFAVRADTKQEADDKIKDFKSRFLGEINEILESV</sequence>
<dbReference type="EMBL" id="CP046640">
    <property type="protein sequence ID" value="QTL99894.1"/>
    <property type="molecule type" value="Genomic_DNA"/>
</dbReference>
<dbReference type="Proteomes" id="UP000665020">
    <property type="component" value="Chromosome"/>
</dbReference>
<dbReference type="GO" id="GO:0005975">
    <property type="term" value="P:carbohydrate metabolic process"/>
    <property type="evidence" value="ECO:0007669"/>
    <property type="project" value="InterPro"/>
</dbReference>
<dbReference type="InterPro" id="IPR036900">
    <property type="entry name" value="A-D-PHexomutase_C_sf"/>
</dbReference>
<evidence type="ECO:0000256" key="5">
    <source>
        <dbReference type="ARBA" id="ARBA00022553"/>
    </source>
</evidence>
<dbReference type="Pfam" id="PF02880">
    <property type="entry name" value="PGM_PMM_III"/>
    <property type="match status" value="1"/>
</dbReference>
<dbReference type="PROSITE" id="PS00710">
    <property type="entry name" value="PGM_PMM"/>
    <property type="match status" value="1"/>
</dbReference>
<dbReference type="InterPro" id="IPR005845">
    <property type="entry name" value="A-D-PHexomutase_a/b/a-II"/>
</dbReference>
<evidence type="ECO:0000256" key="12">
    <source>
        <dbReference type="RuleBase" id="RU004326"/>
    </source>
</evidence>
<feature type="domain" description="Alpha-D-phosphohexomutase alpha/beta/alpha" evidence="15">
    <location>
        <begin position="325"/>
        <end position="451"/>
    </location>
</feature>
<keyword evidence="6 12" id="KW-0479">Metal-binding</keyword>
<accession>A0A8A7KPB8</accession>
<evidence type="ECO:0000256" key="8">
    <source>
        <dbReference type="ARBA" id="ARBA00023235"/>
    </source>
</evidence>
<feature type="domain" description="Alpha-D-phosphohexomutase alpha/beta/alpha" evidence="14">
    <location>
        <begin position="208"/>
        <end position="316"/>
    </location>
</feature>
<keyword evidence="17" id="KW-1185">Reference proteome</keyword>
<evidence type="ECO:0000256" key="1">
    <source>
        <dbReference type="ARBA" id="ARBA00001946"/>
    </source>
</evidence>
<evidence type="ECO:0000313" key="16">
    <source>
        <dbReference type="EMBL" id="QTL99894.1"/>
    </source>
</evidence>
<keyword evidence="8" id="KW-0413">Isomerase</keyword>
<evidence type="ECO:0000256" key="10">
    <source>
        <dbReference type="ARBA" id="ARBA00041398"/>
    </source>
</evidence>
<evidence type="ECO:0000256" key="6">
    <source>
        <dbReference type="ARBA" id="ARBA00022723"/>
    </source>
</evidence>
<comment type="pathway">
    <text evidence="3">Lipid metabolism.</text>
</comment>
<dbReference type="InterPro" id="IPR005844">
    <property type="entry name" value="A-D-PHexomutase_a/b/a-I"/>
</dbReference>
<comment type="cofactor">
    <cofactor evidence="1">
        <name>Mg(2+)</name>
        <dbReference type="ChEBI" id="CHEBI:18420"/>
    </cofactor>
</comment>
<protein>
    <recommendedName>
        <fullName evidence="9">Phosphoglucomutase</fullName>
    </recommendedName>
    <alternativeName>
        <fullName evidence="11">Alpha-phosphoglucomutase</fullName>
    </alternativeName>
    <alternativeName>
        <fullName evidence="10">Glucose phosphomutase</fullName>
    </alternativeName>
</protein>
<dbReference type="CDD" id="cd05799">
    <property type="entry name" value="PGM2"/>
    <property type="match status" value="1"/>
</dbReference>
<keyword evidence="5" id="KW-0597">Phosphoprotein</keyword>